<sequence>MSAVFWISLAGAGGALTRFTLTNVINRLMRPTHFPVATLAINLVGSGCLGLVTGLFAPTRLLFQLASGFLGGFSTFSTFTNGFVRLSQSHPWTATTYLTTSVLLSVGSALVGYVLVR</sequence>
<dbReference type="GO" id="GO:0140114">
    <property type="term" value="P:cellular detoxification of fluoride"/>
    <property type="evidence" value="ECO:0007669"/>
    <property type="project" value="UniProtKB-UniRule"/>
</dbReference>
<dbReference type="GO" id="GO:0046872">
    <property type="term" value="F:metal ion binding"/>
    <property type="evidence" value="ECO:0007669"/>
    <property type="project" value="UniProtKB-KW"/>
</dbReference>
<evidence type="ECO:0000256" key="2">
    <source>
        <dbReference type="ARBA" id="ARBA00022475"/>
    </source>
</evidence>
<feature type="binding site" evidence="10">
    <location>
        <position position="74"/>
    </location>
    <ligand>
        <name>Na(+)</name>
        <dbReference type="ChEBI" id="CHEBI:29101"/>
        <note>structural</note>
    </ligand>
</feature>
<keyword evidence="2 10" id="KW-1003">Cell membrane</keyword>
<dbReference type="KEGG" id="lzy:LZ3411_0467"/>
<gene>
    <name evidence="10" type="primary">fluC</name>
    <name evidence="10" type="synonym">crcB</name>
    <name evidence="11" type="ORF">LZ3411_0467</name>
</gene>
<evidence type="ECO:0000256" key="8">
    <source>
        <dbReference type="ARBA" id="ARBA00035585"/>
    </source>
</evidence>
<keyword evidence="6 10" id="KW-0407">Ion channel</keyword>
<dbReference type="Pfam" id="PF02537">
    <property type="entry name" value="CRCB"/>
    <property type="match status" value="1"/>
</dbReference>
<evidence type="ECO:0000256" key="5">
    <source>
        <dbReference type="ARBA" id="ARBA00023136"/>
    </source>
</evidence>
<evidence type="ECO:0000256" key="3">
    <source>
        <dbReference type="ARBA" id="ARBA00022692"/>
    </source>
</evidence>
<feature type="binding site" evidence="10">
    <location>
        <position position="71"/>
    </location>
    <ligand>
        <name>Na(+)</name>
        <dbReference type="ChEBI" id="CHEBI:29101"/>
        <note>structural</note>
    </ligand>
</feature>
<reference evidence="12" key="1">
    <citation type="submission" date="2017-05" db="EMBL/GenBank/DDBJ databases">
        <authorList>
            <person name="Papadimitriou K."/>
        </authorList>
    </citation>
    <scope>NUCLEOTIDE SEQUENCE [LARGE SCALE GENOMIC DNA]</scope>
    <source>
        <strain evidence="12">ACA-DC 3411</strain>
    </source>
</reference>
<accession>A0A1Y6JU84</accession>
<feature type="transmembrane region" description="Helical" evidence="10">
    <location>
        <begin position="63"/>
        <end position="84"/>
    </location>
</feature>
<evidence type="ECO:0000313" key="12">
    <source>
        <dbReference type="Proteomes" id="UP000195412"/>
    </source>
</evidence>
<name>A0A1Y6JU84_9LACO</name>
<keyword evidence="10" id="KW-0813">Transport</keyword>
<keyword evidence="3 10" id="KW-0812">Transmembrane</keyword>
<proteinExistence type="inferred from homology"/>
<evidence type="ECO:0000256" key="6">
    <source>
        <dbReference type="ARBA" id="ARBA00023303"/>
    </source>
</evidence>
<keyword evidence="5 10" id="KW-0472">Membrane</keyword>
<keyword evidence="10" id="KW-0479">Metal-binding</keyword>
<comment type="catalytic activity">
    <reaction evidence="8">
        <text>fluoride(in) = fluoride(out)</text>
        <dbReference type="Rhea" id="RHEA:76159"/>
        <dbReference type="ChEBI" id="CHEBI:17051"/>
    </reaction>
    <physiologicalReaction direction="left-to-right" evidence="8">
        <dbReference type="Rhea" id="RHEA:76160"/>
    </physiologicalReaction>
</comment>
<dbReference type="EMBL" id="LT854705">
    <property type="protein sequence ID" value="SMS13517.1"/>
    <property type="molecule type" value="Genomic_DNA"/>
</dbReference>
<evidence type="ECO:0000256" key="1">
    <source>
        <dbReference type="ARBA" id="ARBA00004651"/>
    </source>
</evidence>
<dbReference type="HAMAP" id="MF_00454">
    <property type="entry name" value="FluC"/>
    <property type="match status" value="1"/>
</dbReference>
<evidence type="ECO:0000256" key="9">
    <source>
        <dbReference type="ARBA" id="ARBA00049940"/>
    </source>
</evidence>
<comment type="similarity">
    <text evidence="7 10">Belongs to the fluoride channel Fluc/FEX (TC 1.A.43) family.</text>
</comment>
<keyword evidence="10" id="KW-0406">Ion transport</keyword>
<evidence type="ECO:0000256" key="4">
    <source>
        <dbReference type="ARBA" id="ARBA00022989"/>
    </source>
</evidence>
<organism evidence="11 12">
    <name type="scientific">Levilactobacillus zymae</name>
    <dbReference type="NCBI Taxonomy" id="267363"/>
    <lineage>
        <taxon>Bacteria</taxon>
        <taxon>Bacillati</taxon>
        <taxon>Bacillota</taxon>
        <taxon>Bacilli</taxon>
        <taxon>Lactobacillales</taxon>
        <taxon>Lactobacillaceae</taxon>
        <taxon>Levilactobacillus</taxon>
    </lineage>
</organism>
<comment type="function">
    <text evidence="9 10">Fluoride-specific ion channel. Important for reducing fluoride concentration in the cell, thus reducing its toxicity.</text>
</comment>
<evidence type="ECO:0000256" key="10">
    <source>
        <dbReference type="HAMAP-Rule" id="MF_00454"/>
    </source>
</evidence>
<dbReference type="PANTHER" id="PTHR28259:SF1">
    <property type="entry name" value="FLUORIDE EXPORT PROTEIN 1-RELATED"/>
    <property type="match status" value="1"/>
</dbReference>
<keyword evidence="4 10" id="KW-1133">Transmembrane helix</keyword>
<dbReference type="GO" id="GO:0062054">
    <property type="term" value="F:fluoride channel activity"/>
    <property type="evidence" value="ECO:0007669"/>
    <property type="project" value="UniProtKB-UniRule"/>
</dbReference>
<evidence type="ECO:0000256" key="7">
    <source>
        <dbReference type="ARBA" id="ARBA00035120"/>
    </source>
</evidence>
<feature type="transmembrane region" description="Helical" evidence="10">
    <location>
        <begin position="33"/>
        <end position="56"/>
    </location>
</feature>
<dbReference type="AlphaFoldDB" id="A0A1Y6JU84"/>
<dbReference type="Proteomes" id="UP000195412">
    <property type="component" value="Chromosome I"/>
</dbReference>
<dbReference type="RefSeq" id="WP_087741552.1">
    <property type="nucleotide sequence ID" value="NZ_LT854705.1"/>
</dbReference>
<keyword evidence="10" id="KW-0915">Sodium</keyword>
<dbReference type="InterPro" id="IPR003691">
    <property type="entry name" value="FluC"/>
</dbReference>
<comment type="activity regulation">
    <text evidence="10">Na(+) is not transported, but it plays an essential structural role and its presence is essential for fluoride channel function.</text>
</comment>
<dbReference type="GO" id="GO:0005886">
    <property type="term" value="C:plasma membrane"/>
    <property type="evidence" value="ECO:0007669"/>
    <property type="project" value="UniProtKB-SubCell"/>
</dbReference>
<evidence type="ECO:0000313" key="11">
    <source>
        <dbReference type="EMBL" id="SMS13517.1"/>
    </source>
</evidence>
<comment type="subcellular location">
    <subcellularLocation>
        <location evidence="1 10">Cell membrane</location>
        <topology evidence="1 10">Multi-pass membrane protein</topology>
    </subcellularLocation>
</comment>
<feature type="transmembrane region" description="Helical" evidence="10">
    <location>
        <begin position="96"/>
        <end position="116"/>
    </location>
</feature>
<protein>
    <recommendedName>
        <fullName evidence="10">Fluoride-specific ion channel FluC</fullName>
    </recommendedName>
</protein>
<dbReference type="PANTHER" id="PTHR28259">
    <property type="entry name" value="FLUORIDE EXPORT PROTEIN 1-RELATED"/>
    <property type="match status" value="1"/>
</dbReference>